<keyword evidence="1" id="KW-0472">Membrane</keyword>
<proteinExistence type="predicted"/>
<keyword evidence="1" id="KW-0812">Transmembrane</keyword>
<dbReference type="PANTHER" id="PTHR33964">
    <property type="entry name" value="RE45066P-RELATED"/>
    <property type="match status" value="1"/>
</dbReference>
<sequence>MLAILWITLAIVETGDSNDATTTAVGPFGTIPAPVCGQIQLMMDNCFHNTTPRVVADMLYTVKIPENADDIASRCLLFNRGMDCVQHYLDNCVDQKDRKIVENEVYGARKLYEFLCRDKSFQREFLRHKTCFHHVHPDWDRCSKDFVNIMKEEMAKTNEKTYNVQYMHFCCARYGYEECVFKAAQYKCKPESAVFLQRIARLLSTDKHFQNCDRIEQQICSSGRRLPTTGTGLLIVLMVVVLAGLPLTNLEHR</sequence>
<reference evidence="3" key="1">
    <citation type="submission" date="2021-05" db="EMBL/GenBank/DDBJ databases">
        <authorList>
            <person name="Alioto T."/>
            <person name="Alioto T."/>
            <person name="Gomez Garrido J."/>
        </authorList>
    </citation>
    <scope>NUCLEOTIDE SEQUENCE</scope>
</reference>
<protein>
    <submittedName>
        <fullName evidence="3">(northern house mosquito) hypothetical protein</fullName>
    </submittedName>
</protein>
<dbReference type="AlphaFoldDB" id="A0A8D8F2R8"/>
<keyword evidence="2" id="KW-0732">Signal</keyword>
<feature type="signal peptide" evidence="2">
    <location>
        <begin position="1"/>
        <end position="17"/>
    </location>
</feature>
<evidence type="ECO:0000256" key="2">
    <source>
        <dbReference type="SAM" id="SignalP"/>
    </source>
</evidence>
<accession>A0A8D8F2R8</accession>
<evidence type="ECO:0000313" key="3">
    <source>
        <dbReference type="EMBL" id="CAG6455505.1"/>
    </source>
</evidence>
<keyword evidence="1" id="KW-1133">Transmembrane helix</keyword>
<organism evidence="3">
    <name type="scientific">Culex pipiens</name>
    <name type="common">House mosquito</name>
    <dbReference type="NCBI Taxonomy" id="7175"/>
    <lineage>
        <taxon>Eukaryota</taxon>
        <taxon>Metazoa</taxon>
        <taxon>Ecdysozoa</taxon>
        <taxon>Arthropoda</taxon>
        <taxon>Hexapoda</taxon>
        <taxon>Insecta</taxon>
        <taxon>Pterygota</taxon>
        <taxon>Neoptera</taxon>
        <taxon>Endopterygota</taxon>
        <taxon>Diptera</taxon>
        <taxon>Nematocera</taxon>
        <taxon>Culicoidea</taxon>
        <taxon>Culicidae</taxon>
        <taxon>Culicinae</taxon>
        <taxon>Culicini</taxon>
        <taxon>Culex</taxon>
        <taxon>Culex</taxon>
    </lineage>
</organism>
<feature type="chain" id="PRO_5034728556" evidence="2">
    <location>
        <begin position="18"/>
        <end position="253"/>
    </location>
</feature>
<feature type="transmembrane region" description="Helical" evidence="1">
    <location>
        <begin position="230"/>
        <end position="250"/>
    </location>
</feature>
<dbReference type="EMBL" id="HBUE01028690">
    <property type="protein sequence ID" value="CAG6455505.1"/>
    <property type="molecule type" value="Transcribed_RNA"/>
</dbReference>
<evidence type="ECO:0000256" key="1">
    <source>
        <dbReference type="SAM" id="Phobius"/>
    </source>
</evidence>
<name>A0A8D8F2R8_CULPI</name>
<dbReference type="PANTHER" id="PTHR33964:SF2">
    <property type="entry name" value="IP09356P"/>
    <property type="match status" value="1"/>
</dbReference>